<comment type="subunit">
    <text evidence="3">Monomer.</text>
</comment>
<keyword evidence="9 13" id="KW-0457">Lysine biosynthesis</keyword>
<evidence type="ECO:0000313" key="19">
    <source>
        <dbReference type="EMBL" id="KAF7345565.1"/>
    </source>
</evidence>
<comment type="catalytic activity">
    <reaction evidence="12 13">
        <text>L-saccharopine + NAD(+) + H2O = L-lysine + 2-oxoglutarate + NADH + H(+)</text>
        <dbReference type="Rhea" id="RHEA:12440"/>
        <dbReference type="ChEBI" id="CHEBI:15377"/>
        <dbReference type="ChEBI" id="CHEBI:15378"/>
        <dbReference type="ChEBI" id="CHEBI:16810"/>
        <dbReference type="ChEBI" id="CHEBI:32551"/>
        <dbReference type="ChEBI" id="CHEBI:57540"/>
        <dbReference type="ChEBI" id="CHEBI:57945"/>
        <dbReference type="ChEBI" id="CHEBI:57951"/>
        <dbReference type="EC" id="1.5.1.7"/>
    </reaction>
</comment>
<feature type="binding site" evidence="15">
    <location>
        <position position="305"/>
    </location>
    <ligand>
        <name>NAD(+)</name>
        <dbReference type="ChEBI" id="CHEBI:57540"/>
    </ligand>
</feature>
<dbReference type="EMBL" id="JACAZI010000013">
    <property type="protein sequence ID" value="KAF7345565.1"/>
    <property type="molecule type" value="Genomic_DNA"/>
</dbReference>
<keyword evidence="8 13" id="KW-0520">NAD</keyword>
<comment type="caution">
    <text evidence="19">The sequence shown here is derived from an EMBL/GenBank/DDBJ whole genome shotgun (WGS) entry which is preliminary data.</text>
</comment>
<feature type="active site" description="Proton acceptor" evidence="14">
    <location>
        <position position="110"/>
    </location>
</feature>
<keyword evidence="7 13" id="KW-0560">Oxidoreductase</keyword>
<evidence type="ECO:0000313" key="20">
    <source>
        <dbReference type="Proteomes" id="UP000620124"/>
    </source>
</evidence>
<evidence type="ECO:0000256" key="11">
    <source>
        <dbReference type="ARBA" id="ARBA00033228"/>
    </source>
</evidence>
<evidence type="ECO:0000256" key="1">
    <source>
        <dbReference type="ARBA" id="ARBA00004884"/>
    </source>
</evidence>
<dbReference type="PANTHER" id="PTHR11133:SF23">
    <property type="entry name" value="SACCHAROPINE DEHYDROGENASE [NAD(+), L-LYSINE-FORMING]"/>
    <property type="match status" value="1"/>
</dbReference>
<evidence type="ECO:0000256" key="12">
    <source>
        <dbReference type="ARBA" id="ARBA00047860"/>
    </source>
</evidence>
<dbReference type="FunFam" id="3.40.50.720:FF:000217">
    <property type="entry name" value="Saccharopine dehydrogenase [NAD(+), L-lysine-forming]"/>
    <property type="match status" value="1"/>
</dbReference>
<evidence type="ECO:0000256" key="5">
    <source>
        <dbReference type="ARBA" id="ARBA00021221"/>
    </source>
</evidence>
<dbReference type="OrthoDB" id="265306at2759"/>
<feature type="binding site" evidence="15">
    <location>
        <begin position="346"/>
        <end position="349"/>
    </location>
    <ligand>
        <name>NAD(+)</name>
        <dbReference type="ChEBI" id="CHEBI:57540"/>
    </ligand>
</feature>
<feature type="active site" description="Proton donor" evidence="14">
    <location>
        <position position="128"/>
    </location>
</feature>
<evidence type="ECO:0000259" key="18">
    <source>
        <dbReference type="SMART" id="SM01003"/>
    </source>
</evidence>
<name>A0A8H7CPP6_9AGAR</name>
<dbReference type="Pfam" id="PF05222">
    <property type="entry name" value="AlaDh_PNT_N"/>
    <property type="match status" value="1"/>
</dbReference>
<evidence type="ECO:0000256" key="13">
    <source>
        <dbReference type="PIRNR" id="PIRNR018250"/>
    </source>
</evidence>
<feature type="binding site" evidence="15">
    <location>
        <position position="162"/>
    </location>
    <ligand>
        <name>NAD(+)</name>
        <dbReference type="ChEBI" id="CHEBI:57540"/>
    </ligand>
</feature>
<evidence type="ECO:0000256" key="2">
    <source>
        <dbReference type="ARBA" id="ARBA00005689"/>
    </source>
</evidence>
<evidence type="ECO:0000256" key="7">
    <source>
        <dbReference type="ARBA" id="ARBA00023002"/>
    </source>
</evidence>
<evidence type="ECO:0000256" key="16">
    <source>
        <dbReference type="PIRSR" id="PIRSR018250-4"/>
    </source>
</evidence>
<feature type="binding site" evidence="15">
    <location>
        <begin position="228"/>
        <end position="229"/>
    </location>
    <ligand>
        <name>NAD(+)</name>
        <dbReference type="ChEBI" id="CHEBI:57540"/>
    </ligand>
</feature>
<feature type="domain" description="Alanine dehydrogenase/pyridine nucleotide transhydrogenase N-terminal" evidence="18">
    <location>
        <begin position="40"/>
        <end position="174"/>
    </location>
</feature>
<dbReference type="InterPro" id="IPR007698">
    <property type="entry name" value="AlaDH/PNT_NAD(H)-bd"/>
</dbReference>
<accession>A0A8H7CPP6</accession>
<evidence type="ECO:0000256" key="4">
    <source>
        <dbReference type="ARBA" id="ARBA00012847"/>
    </source>
</evidence>
<dbReference type="EC" id="1.5.1.7" evidence="4 13"/>
<comment type="similarity">
    <text evidence="2 13">Belongs to the AlaDH/PNT family.</text>
</comment>
<dbReference type="InterPro" id="IPR007886">
    <property type="entry name" value="AlaDH/PNT_N"/>
</dbReference>
<dbReference type="SUPFAM" id="SSF51735">
    <property type="entry name" value="NAD(P)-binding Rossmann-fold domains"/>
    <property type="match status" value="1"/>
</dbReference>
<evidence type="ECO:0000256" key="15">
    <source>
        <dbReference type="PIRSR" id="PIRSR018250-3"/>
    </source>
</evidence>
<evidence type="ECO:0000259" key="17">
    <source>
        <dbReference type="SMART" id="SM01002"/>
    </source>
</evidence>
<feature type="binding site" evidence="15">
    <location>
        <position position="252"/>
    </location>
    <ligand>
        <name>NAD(+)</name>
        <dbReference type="ChEBI" id="CHEBI:57540"/>
    </ligand>
</feature>
<evidence type="ECO:0000256" key="3">
    <source>
        <dbReference type="ARBA" id="ARBA00011245"/>
    </source>
</evidence>
<dbReference type="SMART" id="SM01002">
    <property type="entry name" value="AlaDh_PNT_C"/>
    <property type="match status" value="1"/>
</dbReference>
<evidence type="ECO:0000256" key="10">
    <source>
        <dbReference type="ARBA" id="ARBA00023157"/>
    </source>
</evidence>
<reference evidence="19" key="1">
    <citation type="submission" date="2020-05" db="EMBL/GenBank/DDBJ databases">
        <title>Mycena genomes resolve the evolution of fungal bioluminescence.</title>
        <authorList>
            <person name="Tsai I.J."/>
        </authorList>
    </citation>
    <scope>NUCLEOTIDE SEQUENCE</scope>
    <source>
        <strain evidence="19">CCC161011</strain>
    </source>
</reference>
<feature type="binding site" evidence="15">
    <location>
        <position position="256"/>
    </location>
    <ligand>
        <name>NAD(+)</name>
        <dbReference type="ChEBI" id="CHEBI:57540"/>
    </ligand>
</feature>
<gene>
    <name evidence="19" type="ORF">MVEN_01575200</name>
</gene>
<dbReference type="InterPro" id="IPR036291">
    <property type="entry name" value="NAD(P)-bd_dom_sf"/>
</dbReference>
<dbReference type="Gene3D" id="3.40.50.720">
    <property type="entry name" value="NAD(P)-binding Rossmann-like Domain"/>
    <property type="match status" value="1"/>
</dbReference>
<keyword evidence="10" id="KW-1015">Disulfide bond</keyword>
<feature type="disulfide bond" evidence="16">
    <location>
        <begin position="230"/>
        <end position="274"/>
    </location>
</feature>
<dbReference type="PANTHER" id="PTHR11133">
    <property type="entry name" value="SACCHAROPINE DEHYDROGENASE"/>
    <property type="match status" value="1"/>
</dbReference>
<keyword evidence="6 13" id="KW-0028">Amino-acid biosynthesis</keyword>
<dbReference type="SUPFAM" id="SSF52283">
    <property type="entry name" value="Formate/glycerate dehydrogenase catalytic domain-like"/>
    <property type="match status" value="1"/>
</dbReference>
<dbReference type="AlphaFoldDB" id="A0A8H7CPP6"/>
<dbReference type="InterPro" id="IPR051168">
    <property type="entry name" value="AASS"/>
</dbReference>
<evidence type="ECO:0000256" key="14">
    <source>
        <dbReference type="PIRSR" id="PIRSR018250-1"/>
    </source>
</evidence>
<evidence type="ECO:0000256" key="9">
    <source>
        <dbReference type="ARBA" id="ARBA00023154"/>
    </source>
</evidence>
<dbReference type="Proteomes" id="UP000620124">
    <property type="component" value="Unassembled WGS sequence"/>
</dbReference>
<organism evidence="19 20">
    <name type="scientific">Mycena venus</name>
    <dbReference type="NCBI Taxonomy" id="2733690"/>
    <lineage>
        <taxon>Eukaryota</taxon>
        <taxon>Fungi</taxon>
        <taxon>Dikarya</taxon>
        <taxon>Basidiomycota</taxon>
        <taxon>Agaricomycotina</taxon>
        <taxon>Agaricomycetes</taxon>
        <taxon>Agaricomycetidae</taxon>
        <taxon>Agaricales</taxon>
        <taxon>Marasmiineae</taxon>
        <taxon>Mycenaceae</taxon>
        <taxon>Mycena</taxon>
    </lineage>
</organism>
<dbReference type="UniPathway" id="UPA00033">
    <property type="reaction ID" value="UER00034"/>
</dbReference>
<dbReference type="GO" id="GO:0005737">
    <property type="term" value="C:cytoplasm"/>
    <property type="evidence" value="ECO:0007669"/>
    <property type="project" value="TreeGrafter"/>
</dbReference>
<protein>
    <recommendedName>
        <fullName evidence="5 13">Saccharopine dehydrogenase [NAD(+), L-lysine-forming]</fullName>
        <shortName evidence="13">SDH</shortName>
        <ecNumber evidence="4 13">1.5.1.7</ecNumber>
    </recommendedName>
    <alternativeName>
        <fullName evidence="11 13">Lysine--2-oxoglutarate reductase</fullName>
    </alternativeName>
</protein>
<dbReference type="CDD" id="cd12188">
    <property type="entry name" value="SDH"/>
    <property type="match status" value="1"/>
</dbReference>
<dbReference type="InterPro" id="IPR027281">
    <property type="entry name" value="Lys1"/>
</dbReference>
<keyword evidence="20" id="KW-1185">Reference proteome</keyword>
<dbReference type="SMART" id="SM01003">
    <property type="entry name" value="AlaDh_PNT_N"/>
    <property type="match status" value="1"/>
</dbReference>
<dbReference type="GO" id="GO:0004754">
    <property type="term" value="F:saccharopine dehydrogenase (NAD+, L-lysine-forming) activity"/>
    <property type="evidence" value="ECO:0007669"/>
    <property type="project" value="UniProtKB-EC"/>
</dbReference>
<proteinExistence type="inferred from homology"/>
<dbReference type="PIRSF" id="PIRSF018250">
    <property type="entry name" value="Saccharopine_DH_Lys"/>
    <property type="match status" value="1"/>
</dbReference>
<sequence>MWSDVLNHILKTRSLTHESSHFFVFNAHQPSKWWPNPPSGFAAKPKKFERRTALTPTISKGLIAAGFEIFVERDEQRIFDDSEYEAVGCTLVPNNSWPTAPRIVTIIGLKELEDSTDPIPHTHIQFAHCYKNQSGWSSVLARFHRGGGTLYDLEFLTDATGRRVAAFGFHAGFAGAAAGAFAVSAQKKGEKLGHLQPFDDEEAMVAAVRQALGGSGKGVKALVIGALGRCGSGAVDLFRRIGLTEDDILKWDMAETAKGGPFAEILHVDIFVNCIYLNSQIPSFVTRDQIVAAGPQRRLSVVVDVSCDTTNPFNPIPIYSINTTFAEPTVGVDVGAQNPPLSVISIDHLPALVPREASERFSADLLPALLEFPNRQTSRIWNDAEKLFKEKVAEAAVAEGLV</sequence>
<evidence type="ECO:0000256" key="6">
    <source>
        <dbReference type="ARBA" id="ARBA00022605"/>
    </source>
</evidence>
<comment type="pathway">
    <text evidence="1 13">Amino-acid biosynthesis; L-lysine biosynthesis via AAA pathway; L-lysine from L-alpha-aminoadipate (fungal route): step 3/3.</text>
</comment>
<dbReference type="GO" id="GO:0019878">
    <property type="term" value="P:lysine biosynthetic process via aminoadipic acid"/>
    <property type="evidence" value="ECO:0007669"/>
    <property type="project" value="UniProtKB-UniPathway"/>
</dbReference>
<evidence type="ECO:0000256" key="8">
    <source>
        <dbReference type="ARBA" id="ARBA00023027"/>
    </source>
</evidence>
<feature type="binding site" evidence="15">
    <location>
        <position position="276"/>
    </location>
    <ligand>
        <name>NAD(+)</name>
        <dbReference type="ChEBI" id="CHEBI:57540"/>
    </ligand>
</feature>
<feature type="domain" description="Alanine dehydrogenase/pyridine nucleotide transhydrogenase NAD(H)-binding" evidence="17">
    <location>
        <begin position="204"/>
        <end position="345"/>
    </location>
</feature>